<dbReference type="Proteomes" id="UP000186922">
    <property type="component" value="Unassembled WGS sequence"/>
</dbReference>
<proteinExistence type="predicted"/>
<evidence type="ECO:0000313" key="2">
    <source>
        <dbReference type="Proteomes" id="UP000186922"/>
    </source>
</evidence>
<keyword evidence="2" id="KW-1185">Reference proteome</keyword>
<gene>
    <name evidence="1" type="primary">RvY_09063-1</name>
    <name evidence="1" type="synonym">RvY_09063.1</name>
    <name evidence="1" type="ORF">RvY_09063</name>
</gene>
<comment type="caution">
    <text evidence="1">The sequence shown here is derived from an EMBL/GenBank/DDBJ whole genome shotgun (WGS) entry which is preliminary data.</text>
</comment>
<sequence length="198" mass="22429">MTPKRFTVVDDPKPDTVRKRLKRAAEKGLRHAESVRSQRVTPDLEGIPLEESVDELVIPADQPTLNPTHRHDVEIFLEDEFLMDQGTIPKKDFVNYINTAMTNLMTGQQRKGYPELPDDRNNLLVKHLENCFEAEATALDEDDVPPLEGEECGNDDLGLPTKKTKKFLIKAEAGRSGSRVKAIAFVRTYSKKTAWKDK</sequence>
<reference evidence="1 2" key="1">
    <citation type="journal article" date="2016" name="Nat. Commun.">
        <title>Extremotolerant tardigrade genome and improved radiotolerance of human cultured cells by tardigrade-unique protein.</title>
        <authorList>
            <person name="Hashimoto T."/>
            <person name="Horikawa D.D."/>
            <person name="Saito Y."/>
            <person name="Kuwahara H."/>
            <person name="Kozuka-Hata H."/>
            <person name="Shin-I T."/>
            <person name="Minakuchi Y."/>
            <person name="Ohishi K."/>
            <person name="Motoyama A."/>
            <person name="Aizu T."/>
            <person name="Enomoto A."/>
            <person name="Kondo K."/>
            <person name="Tanaka S."/>
            <person name="Hara Y."/>
            <person name="Koshikawa S."/>
            <person name="Sagara H."/>
            <person name="Miura T."/>
            <person name="Yokobori S."/>
            <person name="Miyagawa K."/>
            <person name="Suzuki Y."/>
            <person name="Kubo T."/>
            <person name="Oyama M."/>
            <person name="Kohara Y."/>
            <person name="Fujiyama A."/>
            <person name="Arakawa K."/>
            <person name="Katayama T."/>
            <person name="Toyoda A."/>
            <person name="Kunieda T."/>
        </authorList>
    </citation>
    <scope>NUCLEOTIDE SEQUENCE [LARGE SCALE GENOMIC DNA]</scope>
    <source>
        <strain evidence="1 2">YOKOZUNA-1</strain>
    </source>
</reference>
<protein>
    <submittedName>
        <fullName evidence="1">Uncharacterized protein</fullName>
    </submittedName>
</protein>
<organism evidence="1 2">
    <name type="scientific">Ramazzottius varieornatus</name>
    <name type="common">Water bear</name>
    <name type="synonym">Tardigrade</name>
    <dbReference type="NCBI Taxonomy" id="947166"/>
    <lineage>
        <taxon>Eukaryota</taxon>
        <taxon>Metazoa</taxon>
        <taxon>Ecdysozoa</taxon>
        <taxon>Tardigrada</taxon>
        <taxon>Eutardigrada</taxon>
        <taxon>Parachela</taxon>
        <taxon>Hypsibioidea</taxon>
        <taxon>Ramazzottiidae</taxon>
        <taxon>Ramazzottius</taxon>
    </lineage>
</organism>
<accession>A0A1D1VG02</accession>
<name>A0A1D1VG02_RAMVA</name>
<evidence type="ECO:0000313" key="1">
    <source>
        <dbReference type="EMBL" id="GAU97833.1"/>
    </source>
</evidence>
<dbReference type="EMBL" id="BDGG01000004">
    <property type="protein sequence ID" value="GAU97833.1"/>
    <property type="molecule type" value="Genomic_DNA"/>
</dbReference>
<dbReference type="AlphaFoldDB" id="A0A1D1VG02"/>